<name>A0A7X0LVY2_9BACI</name>
<organism evidence="2 3">
    <name type="scientific">Bacillus benzoevorans</name>
    <dbReference type="NCBI Taxonomy" id="1456"/>
    <lineage>
        <taxon>Bacteria</taxon>
        <taxon>Bacillati</taxon>
        <taxon>Bacillota</taxon>
        <taxon>Bacilli</taxon>
        <taxon>Bacillales</taxon>
        <taxon>Bacillaceae</taxon>
        <taxon>Bacillus</taxon>
    </lineage>
</organism>
<protein>
    <submittedName>
        <fullName evidence="2">Uncharacterized protein</fullName>
    </submittedName>
</protein>
<gene>
    <name evidence="2" type="ORF">HNR53_002763</name>
</gene>
<feature type="transmembrane region" description="Helical" evidence="1">
    <location>
        <begin position="144"/>
        <end position="166"/>
    </location>
</feature>
<feature type="transmembrane region" description="Helical" evidence="1">
    <location>
        <begin position="363"/>
        <end position="383"/>
    </location>
</feature>
<dbReference type="Gene3D" id="1.20.210.10">
    <property type="entry name" value="Cytochrome c oxidase-like, subunit I domain"/>
    <property type="match status" value="1"/>
</dbReference>
<feature type="transmembrane region" description="Helical" evidence="1">
    <location>
        <begin position="113"/>
        <end position="132"/>
    </location>
</feature>
<feature type="transmembrane region" description="Helical" evidence="1">
    <location>
        <begin position="87"/>
        <end position="107"/>
    </location>
</feature>
<dbReference type="InterPro" id="IPR036927">
    <property type="entry name" value="Cyt_c_oxase-like_su1_sf"/>
</dbReference>
<feature type="transmembrane region" description="Helical" evidence="1">
    <location>
        <begin position="178"/>
        <end position="201"/>
    </location>
</feature>
<dbReference type="RefSeq" id="WP_184526817.1">
    <property type="nucleotide sequence ID" value="NZ_JBHLZA010000012.1"/>
</dbReference>
<dbReference type="EMBL" id="JACHGK010000009">
    <property type="protein sequence ID" value="MBB6446113.1"/>
    <property type="molecule type" value="Genomic_DNA"/>
</dbReference>
<feature type="transmembrane region" description="Helical" evidence="1">
    <location>
        <begin position="53"/>
        <end position="80"/>
    </location>
</feature>
<proteinExistence type="predicted"/>
<feature type="transmembrane region" description="Helical" evidence="1">
    <location>
        <begin position="222"/>
        <end position="240"/>
    </location>
</feature>
<feature type="transmembrane region" description="Helical" evidence="1">
    <location>
        <begin position="246"/>
        <end position="268"/>
    </location>
</feature>
<comment type="caution">
    <text evidence="2">The sequence shown here is derived from an EMBL/GenBank/DDBJ whole genome shotgun (WGS) entry which is preliminary data.</text>
</comment>
<evidence type="ECO:0000256" key="1">
    <source>
        <dbReference type="SAM" id="Phobius"/>
    </source>
</evidence>
<sequence length="414" mass="45499">MNPSQTGNETNIKLPFAFIFTSMVALVGSQALLLLQGHYMADGIFRVPGIWAAAHLFILGWALMVAMGAMYQLVPVAFLTPIWSEKFGFIQFGVTAVGVFWFAHTLFYDTGSALIPGIMTMTGILMFLLQMFLTLRKQAKPNILTLYVGTGLICLLSTITLGITMLAGMRYGMDGNTYMAIIKSHVLLGTTGWFTLLIFGFSYKMVPMFSLSHGYTMAPAKYVYPLYAAGLIAAIVSFFIESSGLLTAALFLLFAGFAVFAYHISLIIKKRFKKKLDISFMFALVAIISGGLIHLAAFIAALFGYFNQVAGPLLFLYIVIWIAFSIIGYLYKIVPFLWWTAKYSKEMGKQNVPTLKDMINDKAAIPIFSALVLGIIGVAVGLFSGSKIVYFPGQLIFAVACVVFCFSIGKVVRK</sequence>
<keyword evidence="1" id="KW-0812">Transmembrane</keyword>
<dbReference type="AlphaFoldDB" id="A0A7X0LVY2"/>
<feature type="transmembrane region" description="Helical" evidence="1">
    <location>
        <begin position="389"/>
        <end position="409"/>
    </location>
</feature>
<keyword evidence="3" id="KW-1185">Reference proteome</keyword>
<dbReference type="SUPFAM" id="SSF81442">
    <property type="entry name" value="Cytochrome c oxidase subunit I-like"/>
    <property type="match status" value="1"/>
</dbReference>
<keyword evidence="1" id="KW-1133">Transmembrane helix</keyword>
<accession>A0A7X0LVY2</accession>
<evidence type="ECO:0000313" key="3">
    <source>
        <dbReference type="Proteomes" id="UP000531594"/>
    </source>
</evidence>
<evidence type="ECO:0000313" key="2">
    <source>
        <dbReference type="EMBL" id="MBB6446113.1"/>
    </source>
</evidence>
<feature type="transmembrane region" description="Helical" evidence="1">
    <location>
        <begin position="315"/>
        <end position="339"/>
    </location>
</feature>
<reference evidence="2 3" key="1">
    <citation type="submission" date="2020-08" db="EMBL/GenBank/DDBJ databases">
        <title>Genomic Encyclopedia of Type Strains, Phase IV (KMG-IV): sequencing the most valuable type-strain genomes for metagenomic binning, comparative biology and taxonomic classification.</title>
        <authorList>
            <person name="Goeker M."/>
        </authorList>
    </citation>
    <scope>NUCLEOTIDE SEQUENCE [LARGE SCALE GENOMIC DNA]</scope>
    <source>
        <strain evidence="2 3">DSM 5391</strain>
    </source>
</reference>
<feature type="transmembrane region" description="Helical" evidence="1">
    <location>
        <begin position="280"/>
        <end position="303"/>
    </location>
</feature>
<feature type="transmembrane region" description="Helical" evidence="1">
    <location>
        <begin position="12"/>
        <end position="33"/>
    </location>
</feature>
<dbReference type="Proteomes" id="UP000531594">
    <property type="component" value="Unassembled WGS sequence"/>
</dbReference>
<keyword evidence="1" id="KW-0472">Membrane</keyword>